<dbReference type="STRING" id="749414.SBI_06739"/>
<reference evidence="6 7" key="1">
    <citation type="journal article" date="2010" name="J. Bacteriol.">
        <title>Genome sequence of the milbemycin-producing bacterium Streptomyces bingchenggensis.</title>
        <authorList>
            <person name="Wang X.J."/>
            <person name="Yan Y.J."/>
            <person name="Zhang B."/>
            <person name="An J."/>
            <person name="Wang J.J."/>
            <person name="Tian J."/>
            <person name="Jiang L."/>
            <person name="Chen Y.H."/>
            <person name="Huang S.X."/>
            <person name="Yin M."/>
            <person name="Zhang J."/>
            <person name="Gao A.L."/>
            <person name="Liu C.X."/>
            <person name="Zhu Z.X."/>
            <person name="Xiang W.S."/>
        </authorList>
    </citation>
    <scope>NUCLEOTIDE SEQUENCE [LARGE SCALE GENOMIC DNA]</scope>
    <source>
        <strain evidence="6 7">BCW-1</strain>
    </source>
</reference>
<evidence type="ECO:0000256" key="1">
    <source>
        <dbReference type="ARBA" id="ARBA00009865"/>
    </source>
</evidence>
<dbReference type="InterPro" id="IPR023296">
    <property type="entry name" value="Glyco_hydro_beta-prop_sf"/>
</dbReference>
<evidence type="ECO:0000313" key="7">
    <source>
        <dbReference type="Proteomes" id="UP000000377"/>
    </source>
</evidence>
<feature type="region of interest" description="Disordered" evidence="4">
    <location>
        <begin position="117"/>
        <end position="143"/>
    </location>
</feature>
<organism evidence="6 7">
    <name type="scientific">Streptomyces bingchenggensis (strain BCW-1)</name>
    <dbReference type="NCBI Taxonomy" id="749414"/>
    <lineage>
        <taxon>Bacteria</taxon>
        <taxon>Bacillati</taxon>
        <taxon>Actinomycetota</taxon>
        <taxon>Actinomycetes</taxon>
        <taxon>Kitasatosporales</taxon>
        <taxon>Streptomycetaceae</taxon>
        <taxon>Streptomyces</taxon>
    </lineage>
</organism>
<dbReference type="KEGG" id="sbh:SBI_06739"/>
<feature type="chain" id="PRO_5039021766" evidence="5">
    <location>
        <begin position="31"/>
        <end position="154"/>
    </location>
</feature>
<feature type="signal peptide" evidence="5">
    <location>
        <begin position="1"/>
        <end position="30"/>
    </location>
</feature>
<dbReference type="Gene3D" id="2.115.10.20">
    <property type="entry name" value="Glycosyl hydrolase domain, family 43"/>
    <property type="match status" value="1"/>
</dbReference>
<dbReference type="HOGENOM" id="CLU_1703187_0_0_11"/>
<dbReference type="EMBL" id="CP002047">
    <property type="protein sequence ID" value="ADI09859.1"/>
    <property type="molecule type" value="Genomic_DNA"/>
</dbReference>
<evidence type="ECO:0000256" key="2">
    <source>
        <dbReference type="ARBA" id="ARBA00022801"/>
    </source>
</evidence>
<dbReference type="GO" id="GO:0005975">
    <property type="term" value="P:carbohydrate metabolic process"/>
    <property type="evidence" value="ECO:0007669"/>
    <property type="project" value="InterPro"/>
</dbReference>
<keyword evidence="2 6" id="KW-0378">Hydrolase</keyword>
<sequence length="154" mass="17022">MFRTPVRTRVRHRLTLGAAVLALLASFVTATVQSAQPAAAADGRPYTNPVKAQKGADPWLEYYNGNYYLVTTSFTGELTMRKSPTLAGLSTAPSVQVWSIPYWPRRNIDSARFSPNAEVRMRTSPRPGTGSGTSSRRSTSGPPVWWKRTARFMT</sequence>
<dbReference type="SUPFAM" id="SSF75005">
    <property type="entry name" value="Arabinanase/levansucrase/invertase"/>
    <property type="match status" value="1"/>
</dbReference>
<evidence type="ECO:0000256" key="3">
    <source>
        <dbReference type="ARBA" id="ARBA00023295"/>
    </source>
</evidence>
<dbReference type="Proteomes" id="UP000000377">
    <property type="component" value="Chromosome"/>
</dbReference>
<keyword evidence="3" id="KW-0326">Glycosidase</keyword>
<name>D7BXW1_STRBB</name>
<dbReference type="Pfam" id="PF04616">
    <property type="entry name" value="Glyco_hydro_43"/>
    <property type="match status" value="1"/>
</dbReference>
<feature type="compositionally biased region" description="Low complexity" evidence="4">
    <location>
        <begin position="122"/>
        <end position="143"/>
    </location>
</feature>
<keyword evidence="5" id="KW-0732">Signal</keyword>
<dbReference type="InterPro" id="IPR006710">
    <property type="entry name" value="Glyco_hydro_43"/>
</dbReference>
<dbReference type="AlphaFoldDB" id="D7BXW1"/>
<evidence type="ECO:0000256" key="4">
    <source>
        <dbReference type="SAM" id="MobiDB-lite"/>
    </source>
</evidence>
<dbReference type="PATRIC" id="fig|749414.3.peg.6937"/>
<dbReference type="CAZy" id="GH43">
    <property type="family name" value="Glycoside Hydrolase Family 43"/>
</dbReference>
<dbReference type="eggNOG" id="COG3940">
    <property type="taxonomic scope" value="Bacteria"/>
</dbReference>
<keyword evidence="7" id="KW-1185">Reference proteome</keyword>
<accession>D7BXW1</accession>
<gene>
    <name evidence="6" type="ordered locus">SBI_06739</name>
</gene>
<evidence type="ECO:0000313" key="6">
    <source>
        <dbReference type="EMBL" id="ADI09859.1"/>
    </source>
</evidence>
<proteinExistence type="inferred from homology"/>
<protein>
    <submittedName>
        <fullName evidence="6">Putative glycosyl hydrolase</fullName>
    </submittedName>
</protein>
<evidence type="ECO:0000256" key="5">
    <source>
        <dbReference type="SAM" id="SignalP"/>
    </source>
</evidence>
<comment type="similarity">
    <text evidence="1">Belongs to the glycosyl hydrolase 43 family.</text>
</comment>
<dbReference type="GO" id="GO:0004553">
    <property type="term" value="F:hydrolase activity, hydrolyzing O-glycosyl compounds"/>
    <property type="evidence" value="ECO:0007669"/>
    <property type="project" value="InterPro"/>
</dbReference>